<accession>A0A943ER34</accession>
<evidence type="ECO:0000256" key="4">
    <source>
        <dbReference type="ARBA" id="ARBA00022989"/>
    </source>
</evidence>
<proteinExistence type="inferred from homology"/>
<dbReference type="PANTHER" id="PTHR28259:SF1">
    <property type="entry name" value="FLUORIDE EXPORT PROTEIN 1-RELATED"/>
    <property type="match status" value="1"/>
</dbReference>
<keyword evidence="10" id="KW-0406">Ion transport</keyword>
<dbReference type="GO" id="GO:0046872">
    <property type="term" value="F:metal ion binding"/>
    <property type="evidence" value="ECO:0007669"/>
    <property type="project" value="UniProtKB-KW"/>
</dbReference>
<dbReference type="InterPro" id="IPR003691">
    <property type="entry name" value="FluC"/>
</dbReference>
<dbReference type="HAMAP" id="MF_00454">
    <property type="entry name" value="FluC"/>
    <property type="match status" value="1"/>
</dbReference>
<comment type="activity regulation">
    <text evidence="10">Na(+) is not transported, but it plays an essential structural role and its presence is essential for fluoride channel function.</text>
</comment>
<organism evidence="11 12">
    <name type="scientific">Thomasclavelia spiroformis</name>
    <dbReference type="NCBI Taxonomy" id="29348"/>
    <lineage>
        <taxon>Bacteria</taxon>
        <taxon>Bacillati</taxon>
        <taxon>Bacillota</taxon>
        <taxon>Erysipelotrichia</taxon>
        <taxon>Erysipelotrichales</taxon>
        <taxon>Coprobacillaceae</taxon>
        <taxon>Thomasclavelia</taxon>
    </lineage>
</organism>
<comment type="subcellular location">
    <subcellularLocation>
        <location evidence="1 10">Cell membrane</location>
        <topology evidence="1 10">Multi-pass membrane protein</topology>
    </subcellularLocation>
</comment>
<evidence type="ECO:0000256" key="6">
    <source>
        <dbReference type="ARBA" id="ARBA00023303"/>
    </source>
</evidence>
<comment type="caution">
    <text evidence="11">The sequence shown here is derived from an EMBL/GenBank/DDBJ whole genome shotgun (WGS) entry which is preliminary data.</text>
</comment>
<keyword evidence="10" id="KW-0479">Metal-binding</keyword>
<evidence type="ECO:0000256" key="7">
    <source>
        <dbReference type="ARBA" id="ARBA00035120"/>
    </source>
</evidence>
<evidence type="ECO:0000256" key="8">
    <source>
        <dbReference type="ARBA" id="ARBA00035585"/>
    </source>
</evidence>
<feature type="transmembrane region" description="Helical" evidence="10">
    <location>
        <begin position="30"/>
        <end position="50"/>
    </location>
</feature>
<dbReference type="GO" id="GO:0140114">
    <property type="term" value="P:cellular detoxification of fluoride"/>
    <property type="evidence" value="ECO:0007669"/>
    <property type="project" value="UniProtKB-UniRule"/>
</dbReference>
<dbReference type="GO" id="GO:0062054">
    <property type="term" value="F:fluoride channel activity"/>
    <property type="evidence" value="ECO:0007669"/>
    <property type="project" value="UniProtKB-UniRule"/>
</dbReference>
<protein>
    <recommendedName>
        <fullName evidence="10">Fluoride-specific ion channel FluC</fullName>
    </recommendedName>
</protein>
<keyword evidence="5 10" id="KW-0472">Membrane</keyword>
<dbReference type="PANTHER" id="PTHR28259">
    <property type="entry name" value="FLUORIDE EXPORT PROTEIN 1-RELATED"/>
    <property type="match status" value="1"/>
</dbReference>
<evidence type="ECO:0000256" key="1">
    <source>
        <dbReference type="ARBA" id="ARBA00004651"/>
    </source>
</evidence>
<dbReference type="AlphaFoldDB" id="A0A943ER34"/>
<feature type="binding site" evidence="10">
    <location>
        <position position="70"/>
    </location>
    <ligand>
        <name>Na(+)</name>
        <dbReference type="ChEBI" id="CHEBI:29101"/>
        <note>structural</note>
    </ligand>
</feature>
<feature type="transmembrane region" description="Helical" evidence="10">
    <location>
        <begin position="92"/>
        <end position="112"/>
    </location>
</feature>
<comment type="function">
    <text evidence="9 10">Fluoride-specific ion channel. Important for reducing fluoride concentration in the cell, thus reducing its toxicity.</text>
</comment>
<keyword evidence="4 10" id="KW-1133">Transmembrane helix</keyword>
<evidence type="ECO:0000313" key="11">
    <source>
        <dbReference type="EMBL" id="MBS5588950.1"/>
    </source>
</evidence>
<evidence type="ECO:0000256" key="10">
    <source>
        <dbReference type="HAMAP-Rule" id="MF_00454"/>
    </source>
</evidence>
<keyword evidence="6 10" id="KW-0407">Ion channel</keyword>
<evidence type="ECO:0000256" key="3">
    <source>
        <dbReference type="ARBA" id="ARBA00022692"/>
    </source>
</evidence>
<sequence>MIECLIVGLGGFIGATCRYLMGLILFKVTFLNTMIINVIGAIIIGLVVALGSKYTLDNRIILFLKVGICGGFTTFSTFSLEVTDLISDGKVLIAFIYLLLTVLFCILGVWGGKCLVIK</sequence>
<keyword evidence="2 10" id="KW-1003">Cell membrane</keyword>
<dbReference type="EMBL" id="JAGZCC010000065">
    <property type="protein sequence ID" value="MBS5588950.1"/>
    <property type="molecule type" value="Genomic_DNA"/>
</dbReference>
<reference evidence="11" key="1">
    <citation type="submission" date="2021-02" db="EMBL/GenBank/DDBJ databases">
        <title>Infant gut strain persistence is associated with maternal origin, phylogeny, and functional potential including surface adhesion and iron acquisition.</title>
        <authorList>
            <person name="Lou Y.C."/>
        </authorList>
    </citation>
    <scope>NUCLEOTIDE SEQUENCE</scope>
    <source>
        <strain evidence="11">L3_108_000G1_dasL3_108_000G1_metabat.metabat.11</strain>
    </source>
</reference>
<comment type="similarity">
    <text evidence="7 10">Belongs to the fluoride channel Fluc/FEX (TC 1.A.43) family.</text>
</comment>
<dbReference type="RefSeq" id="WP_303887891.1">
    <property type="nucleotide sequence ID" value="NZ_JAGZCC010000065.1"/>
</dbReference>
<dbReference type="Pfam" id="PF02537">
    <property type="entry name" value="CRCB"/>
    <property type="match status" value="1"/>
</dbReference>
<gene>
    <name evidence="10 11" type="primary">crcB</name>
    <name evidence="10" type="synonym">fluC</name>
    <name evidence="11" type="ORF">KHX14_09120</name>
</gene>
<dbReference type="Proteomes" id="UP000751224">
    <property type="component" value="Unassembled WGS sequence"/>
</dbReference>
<evidence type="ECO:0000313" key="12">
    <source>
        <dbReference type="Proteomes" id="UP000751224"/>
    </source>
</evidence>
<keyword evidence="10" id="KW-0813">Transport</keyword>
<name>A0A943ER34_9FIRM</name>
<feature type="binding site" evidence="10">
    <location>
        <position position="73"/>
    </location>
    <ligand>
        <name>Na(+)</name>
        <dbReference type="ChEBI" id="CHEBI:29101"/>
        <note>structural</note>
    </ligand>
</feature>
<keyword evidence="10" id="KW-0915">Sodium</keyword>
<keyword evidence="3 10" id="KW-0812">Transmembrane</keyword>
<evidence type="ECO:0000256" key="2">
    <source>
        <dbReference type="ARBA" id="ARBA00022475"/>
    </source>
</evidence>
<comment type="catalytic activity">
    <reaction evidence="8">
        <text>fluoride(in) = fluoride(out)</text>
        <dbReference type="Rhea" id="RHEA:76159"/>
        <dbReference type="ChEBI" id="CHEBI:17051"/>
    </reaction>
    <physiologicalReaction direction="left-to-right" evidence="8">
        <dbReference type="Rhea" id="RHEA:76160"/>
    </physiologicalReaction>
</comment>
<evidence type="ECO:0000256" key="5">
    <source>
        <dbReference type="ARBA" id="ARBA00023136"/>
    </source>
</evidence>
<dbReference type="NCBIfam" id="TIGR00494">
    <property type="entry name" value="crcB"/>
    <property type="match status" value="1"/>
</dbReference>
<evidence type="ECO:0000256" key="9">
    <source>
        <dbReference type="ARBA" id="ARBA00049940"/>
    </source>
</evidence>
<dbReference type="GO" id="GO:0005886">
    <property type="term" value="C:plasma membrane"/>
    <property type="evidence" value="ECO:0007669"/>
    <property type="project" value="UniProtKB-SubCell"/>
</dbReference>
<feature type="transmembrane region" description="Helical" evidence="10">
    <location>
        <begin position="62"/>
        <end position="80"/>
    </location>
</feature>